<sequence>MGYSPQKTPFDLADFLSKPATPRPRKWNRLGSGQRPAAVPEATAGDTVAVEPPAKA</sequence>
<evidence type="ECO:0000313" key="2">
    <source>
        <dbReference type="EMBL" id="NEX46356.1"/>
    </source>
</evidence>
<dbReference type="Proteomes" id="UP000481421">
    <property type="component" value="Unassembled WGS sequence"/>
</dbReference>
<gene>
    <name evidence="2" type="ORF">G3572_09065</name>
</gene>
<comment type="caution">
    <text evidence="2">The sequence shown here is derived from an EMBL/GenBank/DDBJ whole genome shotgun (WGS) entry which is preliminary data.</text>
</comment>
<keyword evidence="3" id="KW-1185">Reference proteome</keyword>
<dbReference type="AlphaFoldDB" id="A0A6B3RMD2"/>
<evidence type="ECO:0000313" key="3">
    <source>
        <dbReference type="Proteomes" id="UP000481421"/>
    </source>
</evidence>
<organism evidence="2 3">
    <name type="scientific">Pseudotabrizicola algicola</name>
    <dbReference type="NCBI Taxonomy" id="2709381"/>
    <lineage>
        <taxon>Bacteria</taxon>
        <taxon>Pseudomonadati</taxon>
        <taxon>Pseudomonadota</taxon>
        <taxon>Alphaproteobacteria</taxon>
        <taxon>Rhodobacterales</taxon>
        <taxon>Paracoccaceae</taxon>
        <taxon>Pseudotabrizicola</taxon>
    </lineage>
</organism>
<name>A0A6B3RMD2_9RHOB</name>
<dbReference type="EMBL" id="JAAIKE010000002">
    <property type="protein sequence ID" value="NEX46356.1"/>
    <property type="molecule type" value="Genomic_DNA"/>
</dbReference>
<accession>A0A6B3RMD2</accession>
<protein>
    <submittedName>
        <fullName evidence="2">Uncharacterized protein</fullName>
    </submittedName>
</protein>
<dbReference type="RefSeq" id="WP_164610957.1">
    <property type="nucleotide sequence ID" value="NZ_JAAIKE010000002.1"/>
</dbReference>
<reference evidence="2 3" key="1">
    <citation type="submission" date="2020-02" db="EMBL/GenBank/DDBJ databases">
        <title>Rhodobacter algicola sp. nov., isolated from microalga culture.</title>
        <authorList>
            <person name="Park C.-Y."/>
        </authorList>
    </citation>
    <scope>NUCLEOTIDE SEQUENCE [LARGE SCALE GENOMIC DNA]</scope>
    <source>
        <strain evidence="2 3">ETT8</strain>
    </source>
</reference>
<proteinExistence type="predicted"/>
<feature type="region of interest" description="Disordered" evidence="1">
    <location>
        <begin position="1"/>
        <end position="56"/>
    </location>
</feature>
<evidence type="ECO:0000256" key="1">
    <source>
        <dbReference type="SAM" id="MobiDB-lite"/>
    </source>
</evidence>